<dbReference type="EMBL" id="JAEHOD010000079">
    <property type="protein sequence ID" value="KAG2430388.1"/>
    <property type="molecule type" value="Genomic_DNA"/>
</dbReference>
<accession>A0A835SNM6</accession>
<feature type="region of interest" description="Disordered" evidence="1">
    <location>
        <begin position="248"/>
        <end position="274"/>
    </location>
</feature>
<feature type="compositionally biased region" description="Low complexity" evidence="1">
    <location>
        <begin position="82"/>
        <end position="94"/>
    </location>
</feature>
<evidence type="ECO:0000313" key="3">
    <source>
        <dbReference type="Proteomes" id="UP000613740"/>
    </source>
</evidence>
<gene>
    <name evidence="2" type="ORF">HYH02_013750</name>
</gene>
<organism evidence="2 3">
    <name type="scientific">Chlamydomonas schloesseri</name>
    <dbReference type="NCBI Taxonomy" id="2026947"/>
    <lineage>
        <taxon>Eukaryota</taxon>
        <taxon>Viridiplantae</taxon>
        <taxon>Chlorophyta</taxon>
        <taxon>core chlorophytes</taxon>
        <taxon>Chlorophyceae</taxon>
        <taxon>CS clade</taxon>
        <taxon>Chlamydomonadales</taxon>
        <taxon>Chlamydomonadaceae</taxon>
        <taxon>Chlamydomonas</taxon>
    </lineage>
</organism>
<reference evidence="2" key="1">
    <citation type="journal article" date="2020" name="bioRxiv">
        <title>Comparative genomics of Chlamydomonas.</title>
        <authorList>
            <person name="Craig R.J."/>
            <person name="Hasan A.R."/>
            <person name="Ness R.W."/>
            <person name="Keightley P.D."/>
        </authorList>
    </citation>
    <scope>NUCLEOTIDE SEQUENCE</scope>
    <source>
        <strain evidence="2">CCAP 11/173</strain>
    </source>
</reference>
<proteinExistence type="predicted"/>
<dbReference type="Proteomes" id="UP000613740">
    <property type="component" value="Unassembled WGS sequence"/>
</dbReference>
<keyword evidence="3" id="KW-1185">Reference proteome</keyword>
<evidence type="ECO:0000313" key="2">
    <source>
        <dbReference type="EMBL" id="KAG2430388.1"/>
    </source>
</evidence>
<feature type="region of interest" description="Disordered" evidence="1">
    <location>
        <begin position="74"/>
        <end position="96"/>
    </location>
</feature>
<comment type="caution">
    <text evidence="2">The sequence shown here is derived from an EMBL/GenBank/DDBJ whole genome shotgun (WGS) entry which is preliminary data.</text>
</comment>
<feature type="compositionally biased region" description="Pro residues" evidence="1">
    <location>
        <begin position="252"/>
        <end position="261"/>
    </location>
</feature>
<name>A0A835SNM6_9CHLO</name>
<feature type="region of interest" description="Disordered" evidence="1">
    <location>
        <begin position="292"/>
        <end position="316"/>
    </location>
</feature>
<dbReference type="AlphaFoldDB" id="A0A835SNM6"/>
<protein>
    <submittedName>
        <fullName evidence="2">Uncharacterized protein</fullName>
    </submittedName>
</protein>
<evidence type="ECO:0000256" key="1">
    <source>
        <dbReference type="SAM" id="MobiDB-lite"/>
    </source>
</evidence>
<sequence length="316" mass="32839">MQRHRPYTGIRQFGCSPLFPETEGPRLQLSSALGGITNAAEAWYAPMEPGSGGATESLLSSLFDLSNGNSVATAPLSQRQASSSMGGNTSIGSMMGSGGMSIDAGQLVDTVGPSEAVPQPLVYVGAAGADQRALHFHHGRSDAHSPQPLHADRLPAQQWWGGCGRGQRAAALAGVAGWNGAGHGAIGASVTAVAQPPPPSPVVPSPYGMQPTGIPAWQWPNWSILGALQQQQQQQESQQPVAYCRQLNPRLFAPPPPPPVAAQPSPLTRQRGGDPHVDLILSEAALGSNEARNGYAIPAPPLRMPPSWGVDFTATA</sequence>